<sequence>MHTLKPSDAAVVIGRFQPFHCGHLSLVERALEAAPGVVVVIGSAFQARSPKHPFTWLERAEMIRLALPEAQRLRLHCVPVRDRFDEIRWLADVHHAVADALGSTEAAPAPRLTLVGHARDATRDYLDAFPAWTLLRADEVPVRRTSRMRDALFASPDEALATLAGELPPRTIDFLRAWTHGPHFEALAQEAALLRAYESSWASAPYPPVLVTVDCVVRCAGHVLLIRRGQAPGKGLLAMPGGFLEQRETTRQAALRELEEETHLALPPATLRACLRATDVFDRPDRSARGRTITHGHFFDLGERELPGLRADDDAAAAHWTPIGALAALEDQFLDDHFQMLDHYLDLLPAL</sequence>
<dbReference type="CDD" id="cd18873">
    <property type="entry name" value="NUDIX_NadM_like"/>
    <property type="match status" value="1"/>
</dbReference>
<dbReference type="InterPro" id="IPR000086">
    <property type="entry name" value="NUDIX_hydrolase_dom"/>
</dbReference>
<dbReference type="Pfam" id="PF00293">
    <property type="entry name" value="NUDIX"/>
    <property type="match status" value="1"/>
</dbReference>
<proteinExistence type="predicted"/>
<dbReference type="PROSITE" id="PS00893">
    <property type="entry name" value="NUDIX_BOX"/>
    <property type="match status" value="1"/>
</dbReference>
<dbReference type="Proteomes" id="UP001169027">
    <property type="component" value="Unassembled WGS sequence"/>
</dbReference>
<dbReference type="RefSeq" id="WP_301807048.1">
    <property type="nucleotide sequence ID" value="NZ_JAUJZH010000005.1"/>
</dbReference>
<dbReference type="EMBL" id="JAUKVY010000005">
    <property type="protein sequence ID" value="MDO1532407.1"/>
    <property type="molecule type" value="Genomic_DNA"/>
</dbReference>
<organism evidence="6 7">
    <name type="scientific">Variovorax ginsengisoli</name>
    <dbReference type="NCBI Taxonomy" id="363844"/>
    <lineage>
        <taxon>Bacteria</taxon>
        <taxon>Pseudomonadati</taxon>
        <taxon>Pseudomonadota</taxon>
        <taxon>Betaproteobacteria</taxon>
        <taxon>Burkholderiales</taxon>
        <taxon>Comamonadaceae</taxon>
        <taxon>Variovorax</taxon>
    </lineage>
</organism>
<protein>
    <submittedName>
        <fullName evidence="6">NUDIX domain-containing protein</fullName>
    </submittedName>
</protein>
<keyword evidence="3" id="KW-0548">Nucleotidyltransferase</keyword>
<evidence type="ECO:0000256" key="2">
    <source>
        <dbReference type="ARBA" id="ARBA00022679"/>
    </source>
</evidence>
<keyword evidence="7" id="KW-1185">Reference proteome</keyword>
<evidence type="ECO:0000313" key="7">
    <source>
        <dbReference type="Proteomes" id="UP001169027"/>
    </source>
</evidence>
<keyword evidence="4" id="KW-0378">Hydrolase</keyword>
<dbReference type="InterPro" id="IPR014729">
    <property type="entry name" value="Rossmann-like_a/b/a_fold"/>
</dbReference>
<dbReference type="SUPFAM" id="SSF55811">
    <property type="entry name" value="Nudix"/>
    <property type="match status" value="1"/>
</dbReference>
<dbReference type="PANTHER" id="PTHR21342:SF0">
    <property type="entry name" value="BIFUNCTIONAL NMN ADENYLYLTRANSFERASE_NUDIX HYDROLASE"/>
    <property type="match status" value="1"/>
</dbReference>
<dbReference type="Gene3D" id="3.90.79.10">
    <property type="entry name" value="Nucleoside Triphosphate Pyrophosphohydrolase"/>
    <property type="match status" value="1"/>
</dbReference>
<comment type="cofactor">
    <cofactor evidence="1">
        <name>Mg(2+)</name>
        <dbReference type="ChEBI" id="CHEBI:18420"/>
    </cofactor>
</comment>
<gene>
    <name evidence="6" type="ORF">Q2T77_08910</name>
</gene>
<dbReference type="PROSITE" id="PS51462">
    <property type="entry name" value="NUDIX"/>
    <property type="match status" value="1"/>
</dbReference>
<dbReference type="PANTHER" id="PTHR21342">
    <property type="entry name" value="PHOSPHOPANTETHEINE ADENYLYLTRANSFERASE"/>
    <property type="match status" value="1"/>
</dbReference>
<keyword evidence="2" id="KW-0808">Transferase</keyword>
<accession>A0ABT8S0F2</accession>
<comment type="caution">
    <text evidence="6">The sequence shown here is derived from an EMBL/GenBank/DDBJ whole genome shotgun (WGS) entry which is preliminary data.</text>
</comment>
<evidence type="ECO:0000256" key="4">
    <source>
        <dbReference type="ARBA" id="ARBA00022801"/>
    </source>
</evidence>
<name>A0ABT8S0F2_9BURK</name>
<evidence type="ECO:0000259" key="5">
    <source>
        <dbReference type="PROSITE" id="PS51462"/>
    </source>
</evidence>
<feature type="domain" description="Nudix hydrolase" evidence="5">
    <location>
        <begin position="207"/>
        <end position="344"/>
    </location>
</feature>
<dbReference type="InterPro" id="IPR015797">
    <property type="entry name" value="NUDIX_hydrolase-like_dom_sf"/>
</dbReference>
<evidence type="ECO:0000256" key="3">
    <source>
        <dbReference type="ARBA" id="ARBA00022695"/>
    </source>
</evidence>
<dbReference type="NCBIfam" id="TIGR00125">
    <property type="entry name" value="cyt_tran_rel"/>
    <property type="match status" value="1"/>
</dbReference>
<evidence type="ECO:0000313" key="6">
    <source>
        <dbReference type="EMBL" id="MDO1532407.1"/>
    </source>
</evidence>
<reference evidence="6" key="1">
    <citation type="submission" date="2023-06" db="EMBL/GenBank/DDBJ databases">
        <authorList>
            <person name="Jiang Y."/>
            <person name="Liu Q."/>
        </authorList>
    </citation>
    <scope>NUCLEOTIDE SEQUENCE</scope>
    <source>
        <strain evidence="6">CGMCC 1.12090</strain>
    </source>
</reference>
<dbReference type="Gene3D" id="3.40.50.620">
    <property type="entry name" value="HUPs"/>
    <property type="match status" value="1"/>
</dbReference>
<dbReference type="Pfam" id="PF01467">
    <property type="entry name" value="CTP_transf_like"/>
    <property type="match status" value="1"/>
</dbReference>
<evidence type="ECO:0000256" key="1">
    <source>
        <dbReference type="ARBA" id="ARBA00001946"/>
    </source>
</evidence>
<dbReference type="InterPro" id="IPR020084">
    <property type="entry name" value="NUDIX_hydrolase_CS"/>
</dbReference>
<dbReference type="InterPro" id="IPR004821">
    <property type="entry name" value="Cyt_trans-like"/>
</dbReference>
<dbReference type="SUPFAM" id="SSF52374">
    <property type="entry name" value="Nucleotidylyl transferase"/>
    <property type="match status" value="1"/>
</dbReference>